<dbReference type="PANTHER" id="PTHR12302">
    <property type="entry name" value="EBNA2 BINDING PROTEIN P100"/>
    <property type="match status" value="1"/>
</dbReference>
<keyword evidence="1" id="KW-0540">Nuclease</keyword>
<dbReference type="SMART" id="SM00318">
    <property type="entry name" value="SNc"/>
    <property type="match status" value="1"/>
</dbReference>
<reference evidence="7 8" key="1">
    <citation type="journal article" date="2021" name="Int. J. Syst. Evol. Microbiol.">
        <title>Halobaculum halophilum sp. nov. and Halobaculum salinum sp. nov., isolated from salt lake and saline soil.</title>
        <authorList>
            <person name="Cui H.L."/>
            <person name="Shi X.W."/>
            <person name="Yin X.M."/>
            <person name="Yang X.Y."/>
            <person name="Hou J."/>
            <person name="Zhu L."/>
        </authorList>
    </citation>
    <scope>NUCLEOTIDE SEQUENCE [LARGE SCALE GENOMIC DNA]</scope>
    <source>
        <strain evidence="7 8">NBRC 109044</strain>
    </source>
</reference>
<keyword evidence="8" id="KW-1185">Reference proteome</keyword>
<evidence type="ECO:0000256" key="1">
    <source>
        <dbReference type="ARBA" id="ARBA00022722"/>
    </source>
</evidence>
<dbReference type="PROSITE" id="PS51257">
    <property type="entry name" value="PROKAR_LIPOPROTEIN"/>
    <property type="match status" value="1"/>
</dbReference>
<evidence type="ECO:0000256" key="4">
    <source>
        <dbReference type="SAM" id="MobiDB-lite"/>
    </source>
</evidence>
<dbReference type="GeneID" id="67177023"/>
<name>A0A8T8WE30_9EURY</name>
<evidence type="ECO:0000313" key="7">
    <source>
        <dbReference type="EMBL" id="QZP38095.1"/>
    </source>
</evidence>
<dbReference type="InterPro" id="IPR036415">
    <property type="entry name" value="Lamin_tail_dom_sf"/>
</dbReference>
<feature type="compositionally biased region" description="Low complexity" evidence="4">
    <location>
        <begin position="216"/>
        <end position="225"/>
    </location>
</feature>
<gene>
    <name evidence="7" type="ORF">K6T50_02735</name>
</gene>
<dbReference type="Gene3D" id="2.60.40.1260">
    <property type="entry name" value="Lamin Tail domain"/>
    <property type="match status" value="1"/>
</dbReference>
<feature type="domain" description="TNase-like" evidence="5">
    <location>
        <begin position="55"/>
        <end position="202"/>
    </location>
</feature>
<dbReference type="InterPro" id="IPR001322">
    <property type="entry name" value="Lamin_tail_dom"/>
</dbReference>
<evidence type="ECO:0000256" key="2">
    <source>
        <dbReference type="ARBA" id="ARBA00022759"/>
    </source>
</evidence>
<evidence type="ECO:0000313" key="8">
    <source>
        <dbReference type="Proteomes" id="UP000826254"/>
    </source>
</evidence>
<dbReference type="SUPFAM" id="SSF50199">
    <property type="entry name" value="Staphylococcal nuclease"/>
    <property type="match status" value="1"/>
</dbReference>
<dbReference type="PROSITE" id="PS51841">
    <property type="entry name" value="LTD"/>
    <property type="match status" value="1"/>
</dbReference>
<feature type="region of interest" description="Disordered" evidence="4">
    <location>
        <begin position="311"/>
        <end position="336"/>
    </location>
</feature>
<dbReference type="Pfam" id="PF00932">
    <property type="entry name" value="LTD"/>
    <property type="match status" value="1"/>
</dbReference>
<feature type="domain" description="LTD" evidence="6">
    <location>
        <begin position="217"/>
        <end position="336"/>
    </location>
</feature>
<proteinExistence type="predicted"/>
<dbReference type="Proteomes" id="UP000826254">
    <property type="component" value="Chromosome"/>
</dbReference>
<keyword evidence="3" id="KW-0378">Hydrolase</keyword>
<dbReference type="InterPro" id="IPR035437">
    <property type="entry name" value="SNase_OB-fold_sf"/>
</dbReference>
<evidence type="ECO:0000256" key="3">
    <source>
        <dbReference type="ARBA" id="ARBA00022801"/>
    </source>
</evidence>
<dbReference type="Gene3D" id="2.40.50.90">
    <property type="match status" value="1"/>
</dbReference>
<dbReference type="InterPro" id="IPR016071">
    <property type="entry name" value="Staphylococal_nuclease_OB-fold"/>
</dbReference>
<feature type="region of interest" description="Disordered" evidence="4">
    <location>
        <begin position="33"/>
        <end position="53"/>
    </location>
</feature>
<dbReference type="PROSITE" id="PS50830">
    <property type="entry name" value="TNASE_3"/>
    <property type="match status" value="1"/>
</dbReference>
<dbReference type="Pfam" id="PF00565">
    <property type="entry name" value="SNase"/>
    <property type="match status" value="1"/>
</dbReference>
<keyword evidence="2" id="KW-0255">Endonuclease</keyword>
<feature type="region of interest" description="Disordered" evidence="4">
    <location>
        <begin position="203"/>
        <end position="225"/>
    </location>
</feature>
<dbReference type="AlphaFoldDB" id="A0A8T8WE30"/>
<protein>
    <submittedName>
        <fullName evidence="7">Lamin tail domain-containing protein</fullName>
    </submittedName>
</protein>
<dbReference type="KEGG" id="hmp:K6T50_02735"/>
<sequence>MVRPRLVALACCLLLVLAGCVVGPAGSDATVGGGDTATAPPGSGGTPATAAPPADGIRVTVVEIVDGDTFRFEYENGTTDTARLLGVDTPEIYGENSPDEFEGVPDTEAGRACLREYADRASAYAKNRLLGEEVTIAFDANEPRRGYYDRLLVYVHHDGGSFNYALIDRGLARVYDSSFERGDRFYAAEERAMAADRGLWTCRDGTPGPAGDDETTATASATATPAGDGVVVSRIHADAEGEDGENLNDEYVVLTNRGDEPVDLSGWTLSDEAGFTYEFPDGVTLPADASLTLHVGSGEDTETDLYWGRERPTLNNDGETVTLRDEDGNLVAERST</sequence>
<evidence type="ECO:0000259" key="6">
    <source>
        <dbReference type="PROSITE" id="PS51841"/>
    </source>
</evidence>
<dbReference type="SUPFAM" id="SSF74853">
    <property type="entry name" value="Lamin A/C globular tail domain"/>
    <property type="match status" value="1"/>
</dbReference>
<evidence type="ECO:0000259" key="5">
    <source>
        <dbReference type="PROSITE" id="PS50830"/>
    </source>
</evidence>
<organism evidence="7 8">
    <name type="scientific">Halobaculum magnesiiphilum</name>
    <dbReference type="NCBI Taxonomy" id="1017351"/>
    <lineage>
        <taxon>Archaea</taxon>
        <taxon>Methanobacteriati</taxon>
        <taxon>Methanobacteriota</taxon>
        <taxon>Stenosarchaea group</taxon>
        <taxon>Halobacteria</taxon>
        <taxon>Halobacteriales</taxon>
        <taxon>Haloferacaceae</taxon>
        <taxon>Halobaculum</taxon>
    </lineage>
</organism>
<accession>A0A8T8WE30</accession>
<dbReference type="PANTHER" id="PTHR12302:SF3">
    <property type="entry name" value="SERINE_THREONINE-PROTEIN KINASE 31"/>
    <property type="match status" value="1"/>
</dbReference>
<dbReference type="EMBL" id="CP081958">
    <property type="protein sequence ID" value="QZP38095.1"/>
    <property type="molecule type" value="Genomic_DNA"/>
</dbReference>
<dbReference type="GO" id="GO:0004519">
    <property type="term" value="F:endonuclease activity"/>
    <property type="evidence" value="ECO:0007669"/>
    <property type="project" value="UniProtKB-KW"/>
</dbReference>
<dbReference type="GO" id="GO:0016787">
    <property type="term" value="F:hydrolase activity"/>
    <property type="evidence" value="ECO:0007669"/>
    <property type="project" value="UniProtKB-KW"/>
</dbReference>
<dbReference type="RefSeq" id="WP_222607898.1">
    <property type="nucleotide sequence ID" value="NZ_CP081958.1"/>
</dbReference>